<evidence type="ECO:0000256" key="3">
    <source>
        <dbReference type="ARBA" id="ARBA00022475"/>
    </source>
</evidence>
<comment type="similarity">
    <text evidence="7">Belongs to the binding-protein-dependent transport system permease family.</text>
</comment>
<keyword evidence="5 7" id="KW-1133">Transmembrane helix</keyword>
<feature type="transmembrane region" description="Helical" evidence="7">
    <location>
        <begin position="122"/>
        <end position="143"/>
    </location>
</feature>
<comment type="caution">
    <text evidence="9">The sequence shown here is derived from an EMBL/GenBank/DDBJ whole genome shotgun (WGS) entry which is preliminary data.</text>
</comment>
<dbReference type="CDD" id="cd06261">
    <property type="entry name" value="TM_PBP2"/>
    <property type="match status" value="1"/>
</dbReference>
<dbReference type="AlphaFoldDB" id="A0A4R3NC71"/>
<name>A0A4R3NC71_9HYPH</name>
<dbReference type="InterPro" id="IPR035906">
    <property type="entry name" value="MetI-like_sf"/>
</dbReference>
<feature type="transmembrane region" description="Helical" evidence="7">
    <location>
        <begin position="21"/>
        <end position="44"/>
    </location>
</feature>
<dbReference type="Pfam" id="PF00528">
    <property type="entry name" value="BPD_transp_1"/>
    <property type="match status" value="1"/>
</dbReference>
<dbReference type="OrthoDB" id="9782326at2"/>
<gene>
    <name evidence="9" type="ORF">EDC90_10744</name>
</gene>
<comment type="subcellular location">
    <subcellularLocation>
        <location evidence="1 7">Cell membrane</location>
        <topology evidence="1 7">Multi-pass membrane protein</topology>
    </subcellularLocation>
</comment>
<reference evidence="9 10" key="1">
    <citation type="submission" date="2019-03" db="EMBL/GenBank/DDBJ databases">
        <title>Freshwater and sediment microbial communities from various areas in North America, analyzing microbe dynamics in response to fracking.</title>
        <authorList>
            <person name="Lamendella R."/>
        </authorList>
    </citation>
    <scope>NUCLEOTIDE SEQUENCE [LARGE SCALE GENOMIC DNA]</scope>
    <source>
        <strain evidence="9 10">175.2</strain>
    </source>
</reference>
<dbReference type="SUPFAM" id="SSF160964">
    <property type="entry name" value="MalF N-terminal region-like"/>
    <property type="match status" value="1"/>
</dbReference>
<dbReference type="Gene3D" id="1.10.3720.10">
    <property type="entry name" value="MetI-like"/>
    <property type="match status" value="1"/>
</dbReference>
<dbReference type="Proteomes" id="UP000295097">
    <property type="component" value="Unassembled WGS sequence"/>
</dbReference>
<dbReference type="InterPro" id="IPR051393">
    <property type="entry name" value="ABC_transporter_permease"/>
</dbReference>
<feature type="transmembrane region" description="Helical" evidence="7">
    <location>
        <begin position="278"/>
        <end position="300"/>
    </location>
</feature>
<protein>
    <submittedName>
        <fullName evidence="9">Carbohydrate ABC transporter membrane protein 1 (CUT1 family)</fullName>
    </submittedName>
</protein>
<dbReference type="PANTHER" id="PTHR30193">
    <property type="entry name" value="ABC TRANSPORTER PERMEASE PROTEIN"/>
    <property type="match status" value="1"/>
</dbReference>
<dbReference type="PROSITE" id="PS50928">
    <property type="entry name" value="ABC_TM1"/>
    <property type="match status" value="1"/>
</dbReference>
<feature type="transmembrane region" description="Helical" evidence="7">
    <location>
        <begin position="172"/>
        <end position="200"/>
    </location>
</feature>
<proteinExistence type="inferred from homology"/>
<evidence type="ECO:0000313" key="10">
    <source>
        <dbReference type="Proteomes" id="UP000295097"/>
    </source>
</evidence>
<evidence type="ECO:0000313" key="9">
    <source>
        <dbReference type="EMBL" id="TCT27747.1"/>
    </source>
</evidence>
<keyword evidence="4 7" id="KW-0812">Transmembrane</keyword>
<evidence type="ECO:0000256" key="7">
    <source>
        <dbReference type="RuleBase" id="RU363032"/>
    </source>
</evidence>
<dbReference type="GO" id="GO:0055085">
    <property type="term" value="P:transmembrane transport"/>
    <property type="evidence" value="ECO:0007669"/>
    <property type="project" value="InterPro"/>
</dbReference>
<keyword evidence="3" id="KW-1003">Cell membrane</keyword>
<feature type="domain" description="ABC transmembrane type-1" evidence="8">
    <location>
        <begin position="85"/>
        <end position="301"/>
    </location>
</feature>
<evidence type="ECO:0000256" key="6">
    <source>
        <dbReference type="ARBA" id="ARBA00023136"/>
    </source>
</evidence>
<evidence type="ECO:0000256" key="2">
    <source>
        <dbReference type="ARBA" id="ARBA00022448"/>
    </source>
</evidence>
<sequence>MSTAITRTAANRQRQRKKWAMAQKAAPVVFMAPALIFLVVYLLYPLVSSFRLSFVNWNGLGDTAEFVGLDNWVRLMHDSVFWHSAWNNILLALFSIIIQLPIALVLAVVLDEASKGSRILKILYFIPLLMSSVALGVLFKNIYDPNFGPINSILDAMGLYGWAHDWLGDPRYALGSVIAVVLWQNIPFYMVLFLAGLASFPREITEAARLDGATQTTIFWRLKLPHLQGTFRTAVLLATIGSMRYFDLIYVMTEGGPENASQVMASYMYKQVFASFELGYGTTVAAAMFIIITVIAAVAFRLSKRFETEV</sequence>
<accession>A0A4R3NC71</accession>
<dbReference type="EMBL" id="SMAR01000074">
    <property type="protein sequence ID" value="TCT27747.1"/>
    <property type="molecule type" value="Genomic_DNA"/>
</dbReference>
<evidence type="ECO:0000256" key="5">
    <source>
        <dbReference type="ARBA" id="ARBA00022989"/>
    </source>
</evidence>
<keyword evidence="2 7" id="KW-0813">Transport</keyword>
<keyword evidence="10" id="KW-1185">Reference proteome</keyword>
<evidence type="ECO:0000256" key="1">
    <source>
        <dbReference type="ARBA" id="ARBA00004651"/>
    </source>
</evidence>
<organism evidence="9 10">
    <name type="scientific">Martelella mediterranea</name>
    <dbReference type="NCBI Taxonomy" id="293089"/>
    <lineage>
        <taxon>Bacteria</taxon>
        <taxon>Pseudomonadati</taxon>
        <taxon>Pseudomonadota</taxon>
        <taxon>Alphaproteobacteria</taxon>
        <taxon>Hyphomicrobiales</taxon>
        <taxon>Aurantimonadaceae</taxon>
        <taxon>Martelella</taxon>
    </lineage>
</organism>
<feature type="transmembrane region" description="Helical" evidence="7">
    <location>
        <begin position="89"/>
        <end position="110"/>
    </location>
</feature>
<dbReference type="SUPFAM" id="SSF161098">
    <property type="entry name" value="MetI-like"/>
    <property type="match status" value="1"/>
</dbReference>
<keyword evidence="6 7" id="KW-0472">Membrane</keyword>
<dbReference type="InterPro" id="IPR000515">
    <property type="entry name" value="MetI-like"/>
</dbReference>
<dbReference type="GO" id="GO:0005886">
    <property type="term" value="C:plasma membrane"/>
    <property type="evidence" value="ECO:0007669"/>
    <property type="project" value="UniProtKB-SubCell"/>
</dbReference>
<dbReference type="PANTHER" id="PTHR30193:SF37">
    <property type="entry name" value="INNER MEMBRANE ABC TRANSPORTER PERMEASE PROTEIN YCJO"/>
    <property type="match status" value="1"/>
</dbReference>
<evidence type="ECO:0000259" key="8">
    <source>
        <dbReference type="PROSITE" id="PS50928"/>
    </source>
</evidence>
<evidence type="ECO:0000256" key="4">
    <source>
        <dbReference type="ARBA" id="ARBA00022692"/>
    </source>
</evidence>